<dbReference type="InterPro" id="IPR021309">
    <property type="entry name" value="YgaP-like_TM"/>
</dbReference>
<feature type="domain" description="Inner membrane protein YgaP-like transmembrane" evidence="2">
    <location>
        <begin position="1"/>
        <end position="66"/>
    </location>
</feature>
<feature type="transmembrane region" description="Helical" evidence="1">
    <location>
        <begin position="12"/>
        <end position="29"/>
    </location>
</feature>
<evidence type="ECO:0000313" key="4">
    <source>
        <dbReference type="Proteomes" id="UP000295479"/>
    </source>
</evidence>
<dbReference type="AlphaFoldDB" id="A0A4R5CAM7"/>
<keyword evidence="1" id="KW-0472">Membrane</keyword>
<evidence type="ECO:0000259" key="2">
    <source>
        <dbReference type="Pfam" id="PF11127"/>
    </source>
</evidence>
<reference evidence="3 4" key="1">
    <citation type="submission" date="2019-03" db="EMBL/GenBank/DDBJ databases">
        <title>Flavobacterium AR-3-4 sp. nov. isolated from arctic soil.</title>
        <authorList>
            <person name="Chaudhary D.K."/>
        </authorList>
    </citation>
    <scope>NUCLEOTIDE SEQUENCE [LARGE SCALE GENOMIC DNA]</scope>
    <source>
        <strain evidence="3 4">AR-3-4</strain>
    </source>
</reference>
<keyword evidence="1" id="KW-1133">Transmembrane helix</keyword>
<dbReference type="Pfam" id="PF11127">
    <property type="entry name" value="YgaP-like_TM"/>
    <property type="match status" value="1"/>
</dbReference>
<gene>
    <name evidence="3" type="ORF">E0F76_13365</name>
</gene>
<comment type="caution">
    <text evidence="3">The sequence shown here is derived from an EMBL/GenBank/DDBJ whole genome shotgun (WGS) entry which is preliminary data.</text>
</comment>
<dbReference type="EMBL" id="SMFK01000009">
    <property type="protein sequence ID" value="TDD95766.1"/>
    <property type="molecule type" value="Genomic_DNA"/>
</dbReference>
<dbReference type="Proteomes" id="UP000295479">
    <property type="component" value="Unassembled WGS sequence"/>
</dbReference>
<name>A0A4R5CAM7_9FLAO</name>
<feature type="transmembrane region" description="Helical" evidence="1">
    <location>
        <begin position="35"/>
        <end position="59"/>
    </location>
</feature>
<protein>
    <submittedName>
        <fullName evidence="3">DUF2892 domain-containing protein</fullName>
    </submittedName>
</protein>
<proteinExistence type="predicted"/>
<dbReference type="OrthoDB" id="9804804at2"/>
<sequence length="68" mass="7427">MKKNMGSADRISRVVFAIVIGVLYFTKAIEGSAAIVLGALAIIFLVTSFISFCPLYFPFGFNTCKKTK</sequence>
<dbReference type="RefSeq" id="WP_132006947.1">
    <property type="nucleotide sequence ID" value="NZ_SMFK01000009.1"/>
</dbReference>
<keyword evidence="4" id="KW-1185">Reference proteome</keyword>
<evidence type="ECO:0000313" key="3">
    <source>
        <dbReference type="EMBL" id="TDD95766.1"/>
    </source>
</evidence>
<accession>A0A4R5CAM7</accession>
<evidence type="ECO:0000256" key="1">
    <source>
        <dbReference type="SAM" id="Phobius"/>
    </source>
</evidence>
<organism evidence="3 4">
    <name type="scientific">Flavobacterium cellulosilyticum</name>
    <dbReference type="NCBI Taxonomy" id="2541731"/>
    <lineage>
        <taxon>Bacteria</taxon>
        <taxon>Pseudomonadati</taxon>
        <taxon>Bacteroidota</taxon>
        <taxon>Flavobacteriia</taxon>
        <taxon>Flavobacteriales</taxon>
        <taxon>Flavobacteriaceae</taxon>
        <taxon>Flavobacterium</taxon>
    </lineage>
</organism>
<keyword evidence="1" id="KW-0812">Transmembrane</keyword>